<evidence type="ECO:0000313" key="1">
    <source>
        <dbReference type="EMBL" id="SVE41463.1"/>
    </source>
</evidence>
<dbReference type="AlphaFoldDB" id="A0A383DAW9"/>
<sequence>LKNLVEIDMYMWSSSIKFKTINFKELIKLKKLKSLKWNFETISFADFRQVRKLFKTEEYEDPKYYDVDYEYNCEEDAEYKKNWNRLRFIQTHPYDDEWITLEDRYIELEKKENEKNYKKPKKIIKKKIDKIPS</sequence>
<protein>
    <submittedName>
        <fullName evidence="1">Uncharacterized protein</fullName>
    </submittedName>
</protein>
<accession>A0A383DAW9</accession>
<organism evidence="1">
    <name type="scientific">marine metagenome</name>
    <dbReference type="NCBI Taxonomy" id="408172"/>
    <lineage>
        <taxon>unclassified sequences</taxon>
        <taxon>metagenomes</taxon>
        <taxon>ecological metagenomes</taxon>
    </lineage>
</organism>
<gene>
    <name evidence="1" type="ORF">METZ01_LOCUS494317</name>
</gene>
<proteinExistence type="predicted"/>
<reference evidence="1" key="1">
    <citation type="submission" date="2018-05" db="EMBL/GenBank/DDBJ databases">
        <authorList>
            <person name="Lanie J.A."/>
            <person name="Ng W.-L."/>
            <person name="Kazmierczak K.M."/>
            <person name="Andrzejewski T.M."/>
            <person name="Davidsen T.M."/>
            <person name="Wayne K.J."/>
            <person name="Tettelin H."/>
            <person name="Glass J.I."/>
            <person name="Rusch D."/>
            <person name="Podicherti R."/>
            <person name="Tsui H.-C.T."/>
            <person name="Winkler M.E."/>
        </authorList>
    </citation>
    <scope>NUCLEOTIDE SEQUENCE</scope>
</reference>
<feature type="non-terminal residue" evidence="1">
    <location>
        <position position="1"/>
    </location>
</feature>
<name>A0A383DAW9_9ZZZZ</name>
<dbReference type="EMBL" id="UINC01215667">
    <property type="protein sequence ID" value="SVE41463.1"/>
    <property type="molecule type" value="Genomic_DNA"/>
</dbReference>